<organism evidence="2 3">
    <name type="scientific">Colletotrichum higginsianum (strain IMI 349063)</name>
    <name type="common">Crucifer anthracnose fungus</name>
    <dbReference type="NCBI Taxonomy" id="759273"/>
    <lineage>
        <taxon>Eukaryota</taxon>
        <taxon>Fungi</taxon>
        <taxon>Dikarya</taxon>
        <taxon>Ascomycota</taxon>
        <taxon>Pezizomycotina</taxon>
        <taxon>Sordariomycetes</taxon>
        <taxon>Hypocreomycetidae</taxon>
        <taxon>Glomerellales</taxon>
        <taxon>Glomerellaceae</taxon>
        <taxon>Colletotrichum</taxon>
        <taxon>Colletotrichum destructivum species complex</taxon>
    </lineage>
</organism>
<gene>
    <name evidence="2" type="ORF">CH063_11307</name>
</gene>
<evidence type="ECO:0000313" key="3">
    <source>
        <dbReference type="Proteomes" id="UP000007174"/>
    </source>
</evidence>
<feature type="signal peptide" evidence="1">
    <location>
        <begin position="1"/>
        <end position="24"/>
    </location>
</feature>
<dbReference type="EMBL" id="CACQ02004339">
    <property type="protein sequence ID" value="CCF40846.1"/>
    <property type="molecule type" value="Genomic_DNA"/>
</dbReference>
<dbReference type="HOGENOM" id="CLU_1981487_0_0_1"/>
<evidence type="ECO:0000313" key="2">
    <source>
        <dbReference type="EMBL" id="CCF40846.1"/>
    </source>
</evidence>
<reference evidence="3" key="1">
    <citation type="journal article" date="2012" name="Nat. Genet.">
        <title>Lifestyle transitions in plant pathogenic Colletotrichum fungi deciphered by genome and transcriptome analyses.</title>
        <authorList>
            <person name="O'Connell R.J."/>
            <person name="Thon M.R."/>
            <person name="Hacquard S."/>
            <person name="Amyotte S.G."/>
            <person name="Kleemann J."/>
            <person name="Torres M.F."/>
            <person name="Damm U."/>
            <person name="Buiate E.A."/>
            <person name="Epstein L."/>
            <person name="Alkan N."/>
            <person name="Altmueller J."/>
            <person name="Alvarado-Balderrama L."/>
            <person name="Bauser C.A."/>
            <person name="Becker C."/>
            <person name="Birren B.W."/>
            <person name="Chen Z."/>
            <person name="Choi J."/>
            <person name="Crouch J.A."/>
            <person name="Duvick J.P."/>
            <person name="Farman M.A."/>
            <person name="Gan P."/>
            <person name="Heiman D."/>
            <person name="Henrissat B."/>
            <person name="Howard R.J."/>
            <person name="Kabbage M."/>
            <person name="Koch C."/>
            <person name="Kracher B."/>
            <person name="Kubo Y."/>
            <person name="Law A.D."/>
            <person name="Lebrun M.-H."/>
            <person name="Lee Y.-H."/>
            <person name="Miyara I."/>
            <person name="Moore N."/>
            <person name="Neumann U."/>
            <person name="Nordstroem K."/>
            <person name="Panaccione D.G."/>
            <person name="Panstruga R."/>
            <person name="Place M."/>
            <person name="Proctor R.H."/>
            <person name="Prusky D."/>
            <person name="Rech G."/>
            <person name="Reinhardt R."/>
            <person name="Rollins J.A."/>
            <person name="Rounsley S."/>
            <person name="Schardl C.L."/>
            <person name="Schwartz D.C."/>
            <person name="Shenoy N."/>
            <person name="Shirasu K."/>
            <person name="Sikhakolli U.R."/>
            <person name="Stueber K."/>
            <person name="Sukno S.A."/>
            <person name="Sweigard J.A."/>
            <person name="Takano Y."/>
            <person name="Takahara H."/>
            <person name="Trail F."/>
            <person name="van der Does H.C."/>
            <person name="Voll L.M."/>
            <person name="Will I."/>
            <person name="Young S."/>
            <person name="Zeng Q."/>
            <person name="Zhang J."/>
            <person name="Zhou S."/>
            <person name="Dickman M.B."/>
            <person name="Schulze-Lefert P."/>
            <person name="Ver Loren van Themaat E."/>
            <person name="Ma L.-J."/>
            <person name="Vaillancourt L.J."/>
        </authorList>
    </citation>
    <scope>NUCLEOTIDE SEQUENCE [LARGE SCALE GENOMIC DNA]</scope>
    <source>
        <strain evidence="3">IMI 349063</strain>
    </source>
</reference>
<accession>H1VKU3</accession>
<keyword evidence="1" id="KW-0732">Signal</keyword>
<dbReference type="Proteomes" id="UP000007174">
    <property type="component" value="Unassembled WGS sequence"/>
</dbReference>
<protein>
    <submittedName>
        <fullName evidence="2">Uncharacterized protein</fullName>
    </submittedName>
</protein>
<name>H1VKU3_COLHI</name>
<dbReference type="AlphaFoldDB" id="H1VKU3"/>
<proteinExistence type="predicted"/>
<sequence>MLTCGTHMLPWASYCGWFSSVVVSEKYACCGGYDAVDDMCVSVGMPPNTAPGVECDDSEDSSTGGPVCDGTVCGDIGCGDWGYPDNGGGEEEEAGWPYGGAKGEGTGLRCVGGGDHASDMLWAWYA</sequence>
<evidence type="ECO:0000256" key="1">
    <source>
        <dbReference type="SAM" id="SignalP"/>
    </source>
</evidence>
<feature type="chain" id="PRO_5003555158" evidence="1">
    <location>
        <begin position="25"/>
        <end position="126"/>
    </location>
</feature>